<dbReference type="PANTHER" id="PTHR47843">
    <property type="entry name" value="BTB DOMAIN-CONTAINING PROTEIN-RELATED"/>
    <property type="match status" value="1"/>
</dbReference>
<reference evidence="2" key="1">
    <citation type="submission" date="2020-01" db="EMBL/GenBank/DDBJ databases">
        <authorList>
            <consortium name="DOE Joint Genome Institute"/>
            <person name="Haridas S."/>
            <person name="Albert R."/>
            <person name="Binder M."/>
            <person name="Bloem J."/>
            <person name="Labutti K."/>
            <person name="Salamov A."/>
            <person name="Andreopoulos B."/>
            <person name="Baker S.E."/>
            <person name="Barry K."/>
            <person name="Bills G."/>
            <person name="Bluhm B.H."/>
            <person name="Cannon C."/>
            <person name="Castanera R."/>
            <person name="Culley D.E."/>
            <person name="Daum C."/>
            <person name="Ezra D."/>
            <person name="Gonzalez J.B."/>
            <person name="Henrissat B."/>
            <person name="Kuo A."/>
            <person name="Liang C."/>
            <person name="Lipzen A."/>
            <person name="Lutzoni F."/>
            <person name="Magnuson J."/>
            <person name="Mondo S."/>
            <person name="Nolan M."/>
            <person name="Ohm R."/>
            <person name="Pangilinan J."/>
            <person name="Park H.-J."/>
            <person name="Ramirez L."/>
            <person name="Alfaro M."/>
            <person name="Sun H."/>
            <person name="Tritt A."/>
            <person name="Yoshinaga Y."/>
            <person name="Zwiers L.-H."/>
            <person name="Turgeon B.G."/>
            <person name="Goodwin S.B."/>
            <person name="Spatafora J.W."/>
            <person name="Crous P.W."/>
            <person name="Grigoriev I.V."/>
        </authorList>
    </citation>
    <scope>NUCLEOTIDE SEQUENCE</scope>
    <source>
        <strain evidence="2">CBS 394.84</strain>
    </source>
</reference>
<dbReference type="GeneID" id="63849380"/>
<evidence type="ECO:0000256" key="1">
    <source>
        <dbReference type="SAM" id="MobiDB-lite"/>
    </source>
</evidence>
<sequence>MTETVKELEERQAKHQASLLPLTFYGSHRGHKKSNFDMEHSESTSQPSLRIPPRGLQRTLGLENKICLPECDPQYFQIFVQWIYFGNLPTFLEFTEHVRFSRGFPLWVMGDMLMAQSFKGHAMEKIYRRVRCAWLCKIMANEVEYCWNHTTPGSLLRKFTVDLVAQDVMHNTFIGKSKEWQQLLQTHSDLQCEVLSTIAKSTPNRSGEPEYKPVSEYLEDPKAEE</sequence>
<accession>A0A9P4L555</accession>
<dbReference type="InterPro" id="IPR011333">
    <property type="entry name" value="SKP1/BTB/POZ_sf"/>
</dbReference>
<name>A0A9P4L555_9PLEO</name>
<evidence type="ECO:0000313" key="2">
    <source>
        <dbReference type="EMBL" id="KAF1841984.1"/>
    </source>
</evidence>
<organism evidence="2 3">
    <name type="scientific">Cucurbitaria berberidis CBS 394.84</name>
    <dbReference type="NCBI Taxonomy" id="1168544"/>
    <lineage>
        <taxon>Eukaryota</taxon>
        <taxon>Fungi</taxon>
        <taxon>Dikarya</taxon>
        <taxon>Ascomycota</taxon>
        <taxon>Pezizomycotina</taxon>
        <taxon>Dothideomycetes</taxon>
        <taxon>Pleosporomycetidae</taxon>
        <taxon>Pleosporales</taxon>
        <taxon>Pleosporineae</taxon>
        <taxon>Cucurbitariaceae</taxon>
        <taxon>Cucurbitaria</taxon>
    </lineage>
</organism>
<dbReference type="RefSeq" id="XP_040784547.1">
    <property type="nucleotide sequence ID" value="XM_040932128.1"/>
</dbReference>
<dbReference type="OrthoDB" id="1022638at2759"/>
<dbReference type="AlphaFoldDB" id="A0A9P4L555"/>
<evidence type="ECO:0008006" key="4">
    <source>
        <dbReference type="Google" id="ProtNLM"/>
    </source>
</evidence>
<keyword evidence="3" id="KW-1185">Reference proteome</keyword>
<evidence type="ECO:0000313" key="3">
    <source>
        <dbReference type="Proteomes" id="UP000800039"/>
    </source>
</evidence>
<dbReference type="Gene3D" id="3.30.710.10">
    <property type="entry name" value="Potassium Channel Kv1.1, Chain A"/>
    <property type="match status" value="1"/>
</dbReference>
<gene>
    <name evidence="2" type="ORF">K460DRAFT_358665</name>
</gene>
<dbReference type="EMBL" id="ML976618">
    <property type="protein sequence ID" value="KAF1841984.1"/>
    <property type="molecule type" value="Genomic_DNA"/>
</dbReference>
<feature type="region of interest" description="Disordered" evidence="1">
    <location>
        <begin position="201"/>
        <end position="225"/>
    </location>
</feature>
<comment type="caution">
    <text evidence="2">The sequence shown here is derived from an EMBL/GenBank/DDBJ whole genome shotgun (WGS) entry which is preliminary data.</text>
</comment>
<dbReference type="PANTHER" id="PTHR47843:SF2">
    <property type="entry name" value="BTB DOMAIN-CONTAINING PROTEIN"/>
    <property type="match status" value="1"/>
</dbReference>
<feature type="compositionally biased region" description="Basic and acidic residues" evidence="1">
    <location>
        <begin position="207"/>
        <end position="225"/>
    </location>
</feature>
<dbReference type="Proteomes" id="UP000800039">
    <property type="component" value="Unassembled WGS sequence"/>
</dbReference>
<protein>
    <recommendedName>
        <fullName evidence="4">BTB domain-containing protein</fullName>
    </recommendedName>
</protein>
<proteinExistence type="predicted"/>